<keyword evidence="6" id="KW-0106">Calcium</keyword>
<evidence type="ECO:0000256" key="1">
    <source>
        <dbReference type="ARBA" id="ARBA00004240"/>
    </source>
</evidence>
<feature type="chain" id="PRO_5034635151" description="alpha-1,2-Mannosidase" evidence="9">
    <location>
        <begin position="20"/>
        <end position="964"/>
    </location>
</feature>
<dbReference type="SUPFAM" id="SSF48225">
    <property type="entry name" value="Seven-hairpin glycosidases"/>
    <property type="match status" value="1"/>
</dbReference>
<dbReference type="Proteomes" id="UP000650833">
    <property type="component" value="Unassembled WGS sequence"/>
</dbReference>
<dbReference type="PANTHER" id="PTHR45679">
    <property type="entry name" value="ER DEGRADATION-ENHANCING ALPHA-MANNOSIDASE-LIKE PROTEIN 2"/>
    <property type="match status" value="1"/>
</dbReference>
<dbReference type="GO" id="GO:0005975">
    <property type="term" value="P:carbohydrate metabolic process"/>
    <property type="evidence" value="ECO:0007669"/>
    <property type="project" value="InterPro"/>
</dbReference>
<dbReference type="Pfam" id="PF02225">
    <property type="entry name" value="PA"/>
    <property type="match status" value="1"/>
</dbReference>
<feature type="domain" description="PA" evidence="10">
    <location>
        <begin position="855"/>
        <end position="920"/>
    </location>
</feature>
<dbReference type="InterPro" id="IPR036026">
    <property type="entry name" value="Seven-hairpin_glycosidases"/>
</dbReference>
<evidence type="ECO:0000313" key="12">
    <source>
        <dbReference type="Proteomes" id="UP000650833"/>
    </source>
</evidence>
<evidence type="ECO:0000256" key="9">
    <source>
        <dbReference type="SAM" id="SignalP"/>
    </source>
</evidence>
<feature type="region of interest" description="Disordered" evidence="8">
    <location>
        <begin position="117"/>
        <end position="139"/>
    </location>
</feature>
<dbReference type="InterPro" id="IPR012341">
    <property type="entry name" value="6hp_glycosidase-like_sf"/>
</dbReference>
<sequence>MKLHLACLLSLFFAVFVSAIDRPTASLPAASGGIVCAMSLCPTAALNKRDLACPAHCKDNCRIIDDQCCPGTQKAVCNSNSSSAVDSSSLATSSSMAIPTSSSLIATSSISPSLSSSSPSLSSSVQPSQSAVNNTSSGTESTRIVWPSVLFMAFCYAISDKRRLELKNLTIEMFNHGWNNYMQHAYPEDELNPFKCNGRGSDKYNPDNINVNDVLGDYSLTLVDTLDTLAILGSQEQFEEAVSKVIKTVSFSQDNKVQVFELNIRALGGLLSAHILATEPSFHHTIKDYNNELLYMAKDLADRLMPAFQNTKTGIPFPRVNLKKGVPPTETTETCTAGAGSLILEFGILSRLTGDPSYEQVAKRALKSVWHRRSNLNLLGNVIDIQTGHWIHTASSTGAGIDSIFEYMLKAYVLFGEQEYKDMFDQAYKALLLYVRDNSGYLYRNVHMSTGSLMSYWIDSLSAFFPGLQVLHGDLEAAIKNHLVFYNIWRRYHALPERFDFHQKTIDLPYYPLRPEFIESTYHLYMATKDPFYLEVGEMVIEDLNNRTRVPCGFASIGDVRSGRLEDRMESFMLSETLKYLYLLFDADNSLNSMDSNYVFTTEGHVLGLPKKYLHRKLKKASGKQGLITLQQSPAGTCQRYNPSQRHFISLPNELEMTSITYQPHIDFAAHIVGYTTNIAPSVSIQGYCESPNSIKSYSLSFGYASPSERFFKQQHVKYNNNNLMDFLGGYLAKSLSGLRIELTSGRKNEYLVKGVYPPNISFIKNQTLTIPLHAIYDYLANSSDLVRLTVRQSGISKTRDYLSSDFDVSIKSTGQNQCYEFIGLKGEFGPTYPIQINMAELEFINGFGCTPIQSGKNKVMVISRGQCNFEDKAWYAQQAGARAVIFLNNQQEGNLFRMASSGSKKIRIPSVLLNYNDSLAFMRTRSIQQFSMHQLSSVDNDPNAKFKLFFQDQIIRNLDVINV</sequence>
<dbReference type="CDD" id="cd00538">
    <property type="entry name" value="PA"/>
    <property type="match status" value="1"/>
</dbReference>
<dbReference type="GO" id="GO:0036503">
    <property type="term" value="P:ERAD pathway"/>
    <property type="evidence" value="ECO:0007669"/>
    <property type="project" value="UniProtKB-ARBA"/>
</dbReference>
<dbReference type="GO" id="GO:0005509">
    <property type="term" value="F:calcium ion binding"/>
    <property type="evidence" value="ECO:0007669"/>
    <property type="project" value="InterPro"/>
</dbReference>
<organism evidence="11 12">
    <name type="scientific">Mucor plumbeus</name>
    <dbReference type="NCBI Taxonomy" id="97098"/>
    <lineage>
        <taxon>Eukaryota</taxon>
        <taxon>Fungi</taxon>
        <taxon>Fungi incertae sedis</taxon>
        <taxon>Mucoromycota</taxon>
        <taxon>Mucoromycotina</taxon>
        <taxon>Mucoromycetes</taxon>
        <taxon>Mucorales</taxon>
        <taxon>Mucorineae</taxon>
        <taxon>Mucoraceae</taxon>
        <taxon>Mucor</taxon>
    </lineage>
</organism>
<evidence type="ECO:0000256" key="6">
    <source>
        <dbReference type="PIRSR" id="PIRSR601382-2"/>
    </source>
</evidence>
<feature type="signal peptide" evidence="9">
    <location>
        <begin position="1"/>
        <end position="19"/>
    </location>
</feature>
<evidence type="ECO:0000256" key="5">
    <source>
        <dbReference type="PIRSR" id="PIRSR601382-1"/>
    </source>
</evidence>
<keyword evidence="9" id="KW-0732">Signal</keyword>
<evidence type="ECO:0000256" key="2">
    <source>
        <dbReference type="ARBA" id="ARBA00007658"/>
    </source>
</evidence>
<feature type="active site" evidence="5">
    <location>
        <position position="516"/>
    </location>
</feature>
<gene>
    <name evidence="11" type="ORF">INT46_008806</name>
</gene>
<dbReference type="PRINTS" id="PR00747">
    <property type="entry name" value="GLYHDRLASE47"/>
</dbReference>
<dbReference type="PANTHER" id="PTHR45679:SF5">
    <property type="entry name" value="ER DEGRADATION-ENHANCING ALPHA-MANNOSIDASE-LIKE PROTEIN 1"/>
    <property type="match status" value="1"/>
</dbReference>
<keyword evidence="6" id="KW-0479">Metal-binding</keyword>
<dbReference type="InterPro" id="IPR003137">
    <property type="entry name" value="PA_domain"/>
</dbReference>
<dbReference type="AlphaFoldDB" id="A0A8H7QV49"/>
<reference evidence="11" key="1">
    <citation type="submission" date="2020-12" db="EMBL/GenBank/DDBJ databases">
        <title>Metabolic potential, ecology and presence of endohyphal bacteria is reflected in genomic diversity of Mucoromycotina.</title>
        <authorList>
            <person name="Muszewska A."/>
            <person name="Okrasinska A."/>
            <person name="Steczkiewicz K."/>
            <person name="Drgas O."/>
            <person name="Orlowska M."/>
            <person name="Perlinska-Lenart U."/>
            <person name="Aleksandrzak-Piekarczyk T."/>
            <person name="Szatraj K."/>
            <person name="Zielenkiewicz U."/>
            <person name="Pilsyk S."/>
            <person name="Malc E."/>
            <person name="Mieczkowski P."/>
            <person name="Kruszewska J.S."/>
            <person name="Biernat P."/>
            <person name="Pawlowska J."/>
        </authorList>
    </citation>
    <scope>NUCLEOTIDE SEQUENCE</scope>
    <source>
        <strain evidence="11">CBS 226.32</strain>
    </source>
</reference>
<evidence type="ECO:0000256" key="8">
    <source>
        <dbReference type="SAM" id="MobiDB-lite"/>
    </source>
</evidence>
<protein>
    <recommendedName>
        <fullName evidence="7">alpha-1,2-Mannosidase</fullName>
        <ecNumber evidence="7">3.2.1.-</ecNumber>
    </recommendedName>
</protein>
<keyword evidence="7" id="KW-0378">Hydrolase</keyword>
<keyword evidence="12" id="KW-1185">Reference proteome</keyword>
<keyword evidence="3" id="KW-0256">Endoplasmic reticulum</keyword>
<keyword evidence="7" id="KW-0326">Glycosidase</keyword>
<dbReference type="InterPro" id="IPR001382">
    <property type="entry name" value="Glyco_hydro_47"/>
</dbReference>
<name>A0A8H7QV49_9FUNG</name>
<feature type="active site" description="Proton donor" evidence="5">
    <location>
        <position position="497"/>
    </location>
</feature>
<comment type="cofactor">
    <cofactor evidence="6">
        <name>Ca(2+)</name>
        <dbReference type="ChEBI" id="CHEBI:29108"/>
    </cofactor>
</comment>
<dbReference type="Pfam" id="PF01532">
    <property type="entry name" value="Glyco_hydro_47"/>
    <property type="match status" value="1"/>
</dbReference>
<evidence type="ECO:0000259" key="10">
    <source>
        <dbReference type="Pfam" id="PF02225"/>
    </source>
</evidence>
<comment type="similarity">
    <text evidence="2 7">Belongs to the glycosyl hydrolase 47 family.</text>
</comment>
<dbReference type="InterPro" id="IPR044674">
    <property type="entry name" value="EDEM1/2/3"/>
</dbReference>
<feature type="active site" description="Proton donor" evidence="5">
    <location>
        <position position="261"/>
    </location>
</feature>
<dbReference type="SUPFAM" id="SSF52025">
    <property type="entry name" value="PA domain"/>
    <property type="match status" value="1"/>
</dbReference>
<evidence type="ECO:0000256" key="7">
    <source>
        <dbReference type="RuleBase" id="RU361193"/>
    </source>
</evidence>
<feature type="active site" evidence="5">
    <location>
        <position position="402"/>
    </location>
</feature>
<comment type="caution">
    <text evidence="11">The sequence shown here is derived from an EMBL/GenBank/DDBJ whole genome shotgun (WGS) entry which is preliminary data.</text>
</comment>
<dbReference type="EC" id="3.2.1.-" evidence="7"/>
<dbReference type="EMBL" id="JAEPRC010000358">
    <property type="protein sequence ID" value="KAG2199264.1"/>
    <property type="molecule type" value="Genomic_DNA"/>
</dbReference>
<dbReference type="OrthoDB" id="8118055at2759"/>
<dbReference type="Gene3D" id="3.50.30.30">
    <property type="match status" value="1"/>
</dbReference>
<dbReference type="GO" id="GO:1904380">
    <property type="term" value="P:endoplasmic reticulum mannose trimming"/>
    <property type="evidence" value="ECO:0007669"/>
    <property type="project" value="InterPro"/>
</dbReference>
<dbReference type="Gene3D" id="1.50.10.10">
    <property type="match status" value="1"/>
</dbReference>
<dbReference type="GO" id="GO:0044322">
    <property type="term" value="C:endoplasmic reticulum quality control compartment"/>
    <property type="evidence" value="ECO:0007669"/>
    <property type="project" value="GOC"/>
</dbReference>
<evidence type="ECO:0000256" key="3">
    <source>
        <dbReference type="ARBA" id="ARBA00022824"/>
    </source>
</evidence>
<comment type="subcellular location">
    <subcellularLocation>
        <location evidence="1">Endoplasmic reticulum</location>
    </subcellularLocation>
</comment>
<keyword evidence="4" id="KW-0325">Glycoprotein</keyword>
<dbReference type="InterPro" id="IPR046450">
    <property type="entry name" value="PA_dom_sf"/>
</dbReference>
<feature type="compositionally biased region" description="Low complexity" evidence="8">
    <location>
        <begin position="117"/>
        <end position="132"/>
    </location>
</feature>
<proteinExistence type="inferred from homology"/>
<accession>A0A8H7QV49</accession>
<dbReference type="GO" id="GO:0016020">
    <property type="term" value="C:membrane"/>
    <property type="evidence" value="ECO:0007669"/>
    <property type="project" value="InterPro"/>
</dbReference>
<evidence type="ECO:0000256" key="4">
    <source>
        <dbReference type="ARBA" id="ARBA00023180"/>
    </source>
</evidence>
<feature type="binding site" evidence="6">
    <location>
        <position position="602"/>
    </location>
    <ligand>
        <name>Ca(2+)</name>
        <dbReference type="ChEBI" id="CHEBI:29108"/>
    </ligand>
</feature>
<evidence type="ECO:0000313" key="11">
    <source>
        <dbReference type="EMBL" id="KAG2199264.1"/>
    </source>
</evidence>
<dbReference type="GO" id="GO:0004571">
    <property type="term" value="F:mannosyl-oligosaccharide 1,2-alpha-mannosidase activity"/>
    <property type="evidence" value="ECO:0007669"/>
    <property type="project" value="InterPro"/>
</dbReference>